<feature type="region of interest" description="Disordered" evidence="1">
    <location>
        <begin position="1"/>
        <end position="64"/>
    </location>
</feature>
<reference evidence="2" key="1">
    <citation type="submission" date="2015-12" db="EMBL/GenBank/DDBJ databases">
        <title>Gene expression during late stages of embryo sac development: a critical building block for successful pollen-pistil interactions.</title>
        <authorList>
            <person name="Liu Y."/>
            <person name="Joly V."/>
            <person name="Sabar M."/>
            <person name="Matton D.P."/>
        </authorList>
    </citation>
    <scope>NUCLEOTIDE SEQUENCE</scope>
</reference>
<accession>A0A0V0GLG3</accession>
<dbReference type="AlphaFoldDB" id="A0A0V0GLG3"/>
<sequence>AKPKRPHWSAPLLVLSGETMMPERRNNHGSELQSHTTKNPPENSQQPLQFPSSKTPIFRVPPAH</sequence>
<organism evidence="2">
    <name type="scientific">Solanum chacoense</name>
    <name type="common">Chaco potato</name>
    <dbReference type="NCBI Taxonomy" id="4108"/>
    <lineage>
        <taxon>Eukaryota</taxon>
        <taxon>Viridiplantae</taxon>
        <taxon>Streptophyta</taxon>
        <taxon>Embryophyta</taxon>
        <taxon>Tracheophyta</taxon>
        <taxon>Spermatophyta</taxon>
        <taxon>Magnoliopsida</taxon>
        <taxon>eudicotyledons</taxon>
        <taxon>Gunneridae</taxon>
        <taxon>Pentapetalae</taxon>
        <taxon>asterids</taxon>
        <taxon>lamiids</taxon>
        <taxon>Solanales</taxon>
        <taxon>Solanaceae</taxon>
        <taxon>Solanoideae</taxon>
        <taxon>Solaneae</taxon>
        <taxon>Solanum</taxon>
    </lineage>
</organism>
<feature type="non-terminal residue" evidence="2">
    <location>
        <position position="1"/>
    </location>
</feature>
<name>A0A0V0GLG3_SOLCH</name>
<feature type="compositionally biased region" description="Polar residues" evidence="1">
    <location>
        <begin position="29"/>
        <end position="55"/>
    </location>
</feature>
<evidence type="ECO:0000313" key="2">
    <source>
        <dbReference type="EMBL" id="JAP08824.1"/>
    </source>
</evidence>
<evidence type="ECO:0000256" key="1">
    <source>
        <dbReference type="SAM" id="MobiDB-lite"/>
    </source>
</evidence>
<proteinExistence type="predicted"/>
<dbReference type="EMBL" id="GEDG01036204">
    <property type="protein sequence ID" value="JAP08824.1"/>
    <property type="molecule type" value="Transcribed_RNA"/>
</dbReference>
<protein>
    <submittedName>
        <fullName evidence="2">Putative ovule protein</fullName>
    </submittedName>
</protein>